<feature type="transmembrane region" description="Helical" evidence="1">
    <location>
        <begin position="33"/>
        <end position="51"/>
    </location>
</feature>
<keyword evidence="1" id="KW-1133">Transmembrane helix</keyword>
<evidence type="ECO:0000256" key="1">
    <source>
        <dbReference type="SAM" id="Phobius"/>
    </source>
</evidence>
<dbReference type="AlphaFoldDB" id="A0A068VST9"/>
<organism evidence="2">
    <name type="scientific">Propionibacterium freudenreichii subsp. freudenreichii</name>
    <dbReference type="NCBI Taxonomy" id="66712"/>
    <lineage>
        <taxon>Bacteria</taxon>
        <taxon>Bacillati</taxon>
        <taxon>Actinomycetota</taxon>
        <taxon>Actinomycetes</taxon>
        <taxon>Propionibacteriales</taxon>
        <taxon>Propionibacteriaceae</taxon>
        <taxon>Propionibacterium</taxon>
    </lineage>
</organism>
<dbReference type="EMBL" id="LM676384">
    <property type="protein sequence ID" value="CEP25749.1"/>
    <property type="molecule type" value="Genomic_DNA"/>
</dbReference>
<dbReference type="PATRIC" id="fig|66712.6.peg.2374"/>
<sequence length="77" mass="8064">MNKQTSWQRLVIIAAACIVVFGIGWFATDVQSAIVLAIGTGAALGAVSHFWPKKKVVVTADGRTVKTCDDGGACCCH</sequence>
<dbReference type="KEGG" id="pfre:RM25_2321"/>
<dbReference type="GeneID" id="61223210"/>
<keyword evidence="1" id="KW-0812">Transmembrane</keyword>
<proteinExistence type="predicted"/>
<reference evidence="2" key="1">
    <citation type="submission" date="2014-08" db="EMBL/GenBank/DDBJ databases">
        <authorList>
            <person name="Falentin Helene"/>
        </authorList>
    </citation>
    <scope>NUCLEOTIDE SEQUENCE</scope>
</reference>
<evidence type="ECO:0000313" key="2">
    <source>
        <dbReference type="EMBL" id="CEP25749.1"/>
    </source>
</evidence>
<accession>A0A068VST9</accession>
<gene>
    <name evidence="2" type="ORF">PFCIRM138_00580</name>
</gene>
<feature type="transmembrane region" description="Helical" evidence="1">
    <location>
        <begin position="7"/>
        <end position="27"/>
    </location>
</feature>
<dbReference type="RefSeq" id="WP_013162214.1">
    <property type="nucleotide sequence ID" value="NZ_CP010341.1"/>
</dbReference>
<name>A0A068VST9_PROFF</name>
<keyword evidence="1" id="KW-0472">Membrane</keyword>
<protein>
    <submittedName>
        <fullName evidence="2">Uncharacterized protein</fullName>
    </submittedName>
</protein>